<feature type="compositionally biased region" description="Basic and acidic residues" evidence="1">
    <location>
        <begin position="130"/>
        <end position="156"/>
    </location>
</feature>
<dbReference type="EMBL" id="CM017652">
    <property type="protein sequence ID" value="TYI87455.1"/>
    <property type="molecule type" value="Genomic_DNA"/>
</dbReference>
<organism evidence="3 4">
    <name type="scientific">Gossypium mustelinum</name>
    <name type="common">Cotton</name>
    <name type="synonym">Gossypium caicoense</name>
    <dbReference type="NCBI Taxonomy" id="34275"/>
    <lineage>
        <taxon>Eukaryota</taxon>
        <taxon>Viridiplantae</taxon>
        <taxon>Streptophyta</taxon>
        <taxon>Embryophyta</taxon>
        <taxon>Tracheophyta</taxon>
        <taxon>Spermatophyta</taxon>
        <taxon>Magnoliopsida</taxon>
        <taxon>eudicotyledons</taxon>
        <taxon>Gunneridae</taxon>
        <taxon>Pentapetalae</taxon>
        <taxon>rosids</taxon>
        <taxon>malvids</taxon>
        <taxon>Malvales</taxon>
        <taxon>Malvaceae</taxon>
        <taxon>Malvoideae</taxon>
        <taxon>Gossypium</taxon>
    </lineage>
</organism>
<proteinExistence type="predicted"/>
<dbReference type="AlphaFoldDB" id="A0A5D2VDL1"/>
<dbReference type="InterPro" id="IPR050302">
    <property type="entry name" value="Rab_GAP_TBC_domain"/>
</dbReference>
<dbReference type="Gene3D" id="1.10.8.270">
    <property type="entry name" value="putative rabgap domain of human tbc1 domain family member 14 like domains"/>
    <property type="match status" value="1"/>
</dbReference>
<gene>
    <name evidence="3" type="ORF">E1A91_D04G136400v1</name>
</gene>
<dbReference type="Proteomes" id="UP000323597">
    <property type="component" value="Chromosome D04"/>
</dbReference>
<evidence type="ECO:0000313" key="3">
    <source>
        <dbReference type="EMBL" id="TYI87455.1"/>
    </source>
</evidence>
<sequence length="366" mass="41988">MPESILTFFQSVEPKRDTYGFAVRPQHIQTYRHYVNIYKKEEKERLNIWKVFFDQLARHIEPSLFEEDDGKTSQVGDTKLKRKAPADVETKETLHAGPAKVNEEVASEVQYKEAFQSNAIKVIEEVVSLHESKETSRTKATELNEEVSLERNREGDTPSAKPDSVGSPESEIEEPFSAYSTETICVIENMMGSRVKKRKNMENMNMNESRDHLPSIKETNFPNGESDDEFEEKVCVNEIPTGEESNAGNEASQEPPFPWKKELESLVLGGVPKDLRGEIWQAFVGVKARRVEGYYEDLLAQENYDDDQHSNSSSVFKRWRKQIKKDLPRTFPGHPSLNDNVRDSLRRLLLAYARHNPSVGYCQVID</sequence>
<name>A0A5D2VDL1_GOSMU</name>
<reference evidence="3 4" key="1">
    <citation type="submission" date="2019-07" db="EMBL/GenBank/DDBJ databases">
        <title>WGS assembly of Gossypium mustelinum.</title>
        <authorList>
            <person name="Chen Z.J."/>
            <person name="Sreedasyam A."/>
            <person name="Ando A."/>
            <person name="Song Q."/>
            <person name="De L."/>
            <person name="Hulse-Kemp A."/>
            <person name="Ding M."/>
            <person name="Ye W."/>
            <person name="Kirkbride R."/>
            <person name="Jenkins J."/>
            <person name="Plott C."/>
            <person name="Lovell J."/>
            <person name="Lin Y.-M."/>
            <person name="Vaughn R."/>
            <person name="Liu B."/>
            <person name="Li W."/>
            <person name="Simpson S."/>
            <person name="Scheffler B."/>
            <person name="Saski C."/>
            <person name="Grover C."/>
            <person name="Hu G."/>
            <person name="Conover J."/>
            <person name="Carlson J."/>
            <person name="Shu S."/>
            <person name="Boston L."/>
            <person name="Williams M."/>
            <person name="Peterson D."/>
            <person name="Mcgee K."/>
            <person name="Jones D."/>
            <person name="Wendel J."/>
            <person name="Stelly D."/>
            <person name="Grimwood J."/>
            <person name="Schmutz J."/>
        </authorList>
    </citation>
    <scope>NUCLEOTIDE SEQUENCE [LARGE SCALE GENOMIC DNA]</scope>
    <source>
        <strain evidence="3">1408120.09</strain>
    </source>
</reference>
<dbReference type="Pfam" id="PF00566">
    <property type="entry name" value="RabGAP-TBC"/>
    <property type="match status" value="1"/>
</dbReference>
<dbReference type="GO" id="GO:0031267">
    <property type="term" value="F:small GTPase binding"/>
    <property type="evidence" value="ECO:0007669"/>
    <property type="project" value="TreeGrafter"/>
</dbReference>
<dbReference type="InterPro" id="IPR035969">
    <property type="entry name" value="Rab-GAP_TBC_sf"/>
</dbReference>
<accession>A0A5D2VDL1</accession>
<dbReference type="PROSITE" id="PS50086">
    <property type="entry name" value="TBC_RABGAP"/>
    <property type="match status" value="1"/>
</dbReference>
<protein>
    <recommendedName>
        <fullName evidence="2">Rab-GAP TBC domain-containing protein</fullName>
    </recommendedName>
</protein>
<evidence type="ECO:0000256" key="1">
    <source>
        <dbReference type="SAM" id="MobiDB-lite"/>
    </source>
</evidence>
<feature type="region of interest" description="Disordered" evidence="1">
    <location>
        <begin position="130"/>
        <end position="177"/>
    </location>
</feature>
<evidence type="ECO:0000259" key="2">
    <source>
        <dbReference type="PROSITE" id="PS50086"/>
    </source>
</evidence>
<keyword evidence="4" id="KW-1185">Reference proteome</keyword>
<dbReference type="SUPFAM" id="SSF47923">
    <property type="entry name" value="Ypt/Rab-GAP domain of gyp1p"/>
    <property type="match status" value="1"/>
</dbReference>
<dbReference type="PANTHER" id="PTHR47219:SF20">
    <property type="entry name" value="TBC1 DOMAIN FAMILY MEMBER 2B"/>
    <property type="match status" value="1"/>
</dbReference>
<dbReference type="GO" id="GO:0005096">
    <property type="term" value="F:GTPase activator activity"/>
    <property type="evidence" value="ECO:0007669"/>
    <property type="project" value="TreeGrafter"/>
</dbReference>
<feature type="region of interest" description="Disordered" evidence="1">
    <location>
        <begin position="67"/>
        <end position="89"/>
    </location>
</feature>
<evidence type="ECO:0000313" key="4">
    <source>
        <dbReference type="Proteomes" id="UP000323597"/>
    </source>
</evidence>
<dbReference type="PANTHER" id="PTHR47219">
    <property type="entry name" value="RAB GTPASE-ACTIVATING PROTEIN 1-LIKE"/>
    <property type="match status" value="1"/>
</dbReference>
<feature type="domain" description="Rab-GAP TBC" evidence="2">
    <location>
        <begin position="270"/>
        <end position="366"/>
    </location>
</feature>
<dbReference type="InterPro" id="IPR000195">
    <property type="entry name" value="Rab-GAP-TBC_dom"/>
</dbReference>